<dbReference type="GO" id="GO:0065003">
    <property type="term" value="P:protein-containing complex assembly"/>
    <property type="evidence" value="ECO:0007669"/>
    <property type="project" value="InterPro"/>
</dbReference>
<proteinExistence type="inferred from homology"/>
<dbReference type="EMBL" id="BSDX01000001">
    <property type="protein sequence ID" value="GLI52959.1"/>
    <property type="molecule type" value="Genomic_DNA"/>
</dbReference>
<dbReference type="Proteomes" id="UP001144297">
    <property type="component" value="Unassembled WGS sequence"/>
</dbReference>
<dbReference type="GO" id="GO:0051082">
    <property type="term" value="F:unfolded protein binding"/>
    <property type="evidence" value="ECO:0007669"/>
    <property type="project" value="UniProtKB-UniRule"/>
</dbReference>
<dbReference type="SMART" id="SM00988">
    <property type="entry name" value="UreE_N"/>
    <property type="match status" value="1"/>
</dbReference>
<dbReference type="GO" id="GO:0006457">
    <property type="term" value="P:protein folding"/>
    <property type="evidence" value="ECO:0007669"/>
    <property type="project" value="InterPro"/>
</dbReference>
<comment type="function">
    <text evidence="5">Involved in urease metallocenter assembly. Binds nickel. Probably functions as a nickel donor during metallocenter assembly.</text>
</comment>
<dbReference type="Pfam" id="PF05194">
    <property type="entry name" value="UreE_C"/>
    <property type="match status" value="1"/>
</dbReference>
<evidence type="ECO:0000313" key="8">
    <source>
        <dbReference type="Proteomes" id="UP001144297"/>
    </source>
</evidence>
<comment type="subcellular location">
    <subcellularLocation>
        <location evidence="1 5">Cytoplasm</location>
    </subcellularLocation>
</comment>
<dbReference type="PIRSF" id="PIRSF036402">
    <property type="entry name" value="Ureas_acces_UreE"/>
    <property type="match status" value="1"/>
</dbReference>
<keyword evidence="2 5" id="KW-0963">Cytoplasm</keyword>
<feature type="domain" description="UreE urease accessory N-terminal" evidence="6">
    <location>
        <begin position="6"/>
        <end position="69"/>
    </location>
</feature>
<accession>A0A9W6GD04</accession>
<evidence type="ECO:0000256" key="4">
    <source>
        <dbReference type="ARBA" id="ARBA00023186"/>
    </source>
</evidence>
<gene>
    <name evidence="5" type="primary">ureE</name>
    <name evidence="7" type="ORF">TISLANDTSLP1_06520</name>
</gene>
<comment type="caution">
    <text evidence="7">The sequence shown here is derived from an EMBL/GenBank/DDBJ whole genome shotgun (WGS) entry which is preliminary data.</text>
</comment>
<dbReference type="GO" id="GO:0019627">
    <property type="term" value="P:urea metabolic process"/>
    <property type="evidence" value="ECO:0007669"/>
    <property type="project" value="InterPro"/>
</dbReference>
<evidence type="ECO:0000259" key="6">
    <source>
        <dbReference type="SMART" id="SM00988"/>
    </source>
</evidence>
<dbReference type="HAMAP" id="MF_00822">
    <property type="entry name" value="UreE"/>
    <property type="match status" value="1"/>
</dbReference>
<name>A0A9W6GD04_9BACT</name>
<dbReference type="InterPro" id="IPR012406">
    <property type="entry name" value="UreE"/>
</dbReference>
<dbReference type="InterPro" id="IPR004029">
    <property type="entry name" value="UreE_N"/>
</dbReference>
<dbReference type="GO" id="GO:0005737">
    <property type="term" value="C:cytoplasm"/>
    <property type="evidence" value="ECO:0007669"/>
    <property type="project" value="UniProtKB-SubCell"/>
</dbReference>
<evidence type="ECO:0000256" key="1">
    <source>
        <dbReference type="ARBA" id="ARBA00004496"/>
    </source>
</evidence>
<dbReference type="SUPFAM" id="SSF69287">
    <property type="entry name" value="Urease metallochaperone UreE, N-terminal domain"/>
    <property type="match status" value="1"/>
</dbReference>
<evidence type="ECO:0000256" key="5">
    <source>
        <dbReference type="HAMAP-Rule" id="MF_00822"/>
    </source>
</evidence>
<dbReference type="Gene3D" id="2.60.260.20">
    <property type="entry name" value="Urease metallochaperone UreE, N-terminal domain"/>
    <property type="match status" value="1"/>
</dbReference>
<dbReference type="Pfam" id="PF02814">
    <property type="entry name" value="UreE_N"/>
    <property type="match status" value="1"/>
</dbReference>
<keyword evidence="4 5" id="KW-0143">Chaperone</keyword>
<dbReference type="AlphaFoldDB" id="A0A9W6GD04"/>
<evidence type="ECO:0000313" key="7">
    <source>
        <dbReference type="EMBL" id="GLI52959.1"/>
    </source>
</evidence>
<sequence length="150" mass="17736">MIVNKIIGNIEDFDIGSRTLERLFLHYTDIGKRLIRGRTDKGTEIAICFEKGEQIKDRDIIYIDENKVIIVEIQPIELISIKSDNIKEMAHICYILGNRHVSIFIEERENIVFTPYESLLWNYLKKFNFKIEKVKRKPPYALQLSGHHHH</sequence>
<reference evidence="7" key="1">
    <citation type="submission" date="2022-12" db="EMBL/GenBank/DDBJ databases">
        <title>Reference genome sequencing for broad-spectrum identification of bacterial and archaeal isolates by mass spectrometry.</title>
        <authorList>
            <person name="Sekiguchi Y."/>
            <person name="Tourlousse D.M."/>
        </authorList>
    </citation>
    <scope>NUCLEOTIDE SEQUENCE</scope>
    <source>
        <strain evidence="7">TSL-P1</strain>
    </source>
</reference>
<evidence type="ECO:0000256" key="3">
    <source>
        <dbReference type="ARBA" id="ARBA00022596"/>
    </source>
</evidence>
<dbReference type="GO" id="GO:0016151">
    <property type="term" value="F:nickel cation binding"/>
    <property type="evidence" value="ECO:0007669"/>
    <property type="project" value="UniProtKB-UniRule"/>
</dbReference>
<dbReference type="Gene3D" id="3.30.70.790">
    <property type="entry name" value="UreE, C-terminal domain"/>
    <property type="match status" value="1"/>
</dbReference>
<dbReference type="CDD" id="cd00571">
    <property type="entry name" value="UreE"/>
    <property type="match status" value="1"/>
</dbReference>
<dbReference type="InterPro" id="IPR036118">
    <property type="entry name" value="UreE_N_sf"/>
</dbReference>
<dbReference type="InterPro" id="IPR007864">
    <property type="entry name" value="UreE_C_dom"/>
</dbReference>
<evidence type="ECO:0000256" key="2">
    <source>
        <dbReference type="ARBA" id="ARBA00022490"/>
    </source>
</evidence>
<organism evidence="7 8">
    <name type="scientific">Thermodesulfovibrio yellowstonii</name>
    <dbReference type="NCBI Taxonomy" id="28262"/>
    <lineage>
        <taxon>Bacteria</taxon>
        <taxon>Pseudomonadati</taxon>
        <taxon>Nitrospirota</taxon>
        <taxon>Thermodesulfovibrionia</taxon>
        <taxon>Thermodesulfovibrionales</taxon>
        <taxon>Thermodesulfovibrionaceae</taxon>
        <taxon>Thermodesulfovibrio</taxon>
    </lineage>
</organism>
<dbReference type="SUPFAM" id="SSF69737">
    <property type="entry name" value="Urease metallochaperone UreE, C-terminal domain"/>
    <property type="match status" value="1"/>
</dbReference>
<keyword evidence="8" id="KW-1185">Reference proteome</keyword>
<protein>
    <recommendedName>
        <fullName evidence="5">Urease accessory protein UreE</fullName>
    </recommendedName>
</protein>
<comment type="similarity">
    <text evidence="5">Belongs to the UreE family.</text>
</comment>
<keyword evidence="3 5" id="KW-0533">Nickel</keyword>